<dbReference type="GeneID" id="17293859"/>
<keyword evidence="4" id="KW-1185">Reference proteome</keyword>
<dbReference type="Proteomes" id="UP000011087">
    <property type="component" value="Unassembled WGS sequence"/>
</dbReference>
<sequence>MAAGAAGMCALFMTLGLTLLAFSSRKTVLSVAQRSRHQPSLLLQKRRVIGARRSMLADCVSWRGCSIQYDPETMDVNGSFYDRFDNYPNAWDASPAARYVRDLYPGGWPRYADEEPSVVVGGDPLKAYPFNDFGTGYGGAYDTYRSPNTYYY</sequence>
<protein>
    <submittedName>
        <fullName evidence="2 3">Uncharacterized protein</fullName>
    </submittedName>
</protein>
<keyword evidence="1" id="KW-0732">Signal</keyword>
<feature type="chain" id="PRO_5008770258" evidence="1">
    <location>
        <begin position="24"/>
        <end position="152"/>
    </location>
</feature>
<dbReference type="EnsemblProtists" id="EKX37105">
    <property type="protein sequence ID" value="EKX37105"/>
    <property type="gene ID" value="GUITHDRAFT_155037"/>
</dbReference>
<organism evidence="2">
    <name type="scientific">Guillardia theta (strain CCMP2712)</name>
    <name type="common">Cryptophyte</name>
    <dbReference type="NCBI Taxonomy" id="905079"/>
    <lineage>
        <taxon>Eukaryota</taxon>
        <taxon>Cryptophyceae</taxon>
        <taxon>Pyrenomonadales</taxon>
        <taxon>Geminigeraceae</taxon>
        <taxon>Guillardia</taxon>
    </lineage>
</organism>
<dbReference type="AlphaFoldDB" id="L1IMR4"/>
<reference evidence="2 4" key="1">
    <citation type="journal article" date="2012" name="Nature">
        <title>Algal genomes reveal evolutionary mosaicism and the fate of nucleomorphs.</title>
        <authorList>
            <consortium name="DOE Joint Genome Institute"/>
            <person name="Curtis B.A."/>
            <person name="Tanifuji G."/>
            <person name="Burki F."/>
            <person name="Gruber A."/>
            <person name="Irimia M."/>
            <person name="Maruyama S."/>
            <person name="Arias M.C."/>
            <person name="Ball S.G."/>
            <person name="Gile G.H."/>
            <person name="Hirakawa Y."/>
            <person name="Hopkins J.F."/>
            <person name="Kuo A."/>
            <person name="Rensing S.A."/>
            <person name="Schmutz J."/>
            <person name="Symeonidi A."/>
            <person name="Elias M."/>
            <person name="Eveleigh R.J."/>
            <person name="Herman E.K."/>
            <person name="Klute M.J."/>
            <person name="Nakayama T."/>
            <person name="Obornik M."/>
            <person name="Reyes-Prieto A."/>
            <person name="Armbrust E.V."/>
            <person name="Aves S.J."/>
            <person name="Beiko R.G."/>
            <person name="Coutinho P."/>
            <person name="Dacks J.B."/>
            <person name="Durnford D.G."/>
            <person name="Fast N.M."/>
            <person name="Green B.R."/>
            <person name="Grisdale C.J."/>
            <person name="Hempel F."/>
            <person name="Henrissat B."/>
            <person name="Hoppner M.P."/>
            <person name="Ishida K."/>
            <person name="Kim E."/>
            <person name="Koreny L."/>
            <person name="Kroth P.G."/>
            <person name="Liu Y."/>
            <person name="Malik S.B."/>
            <person name="Maier U.G."/>
            <person name="McRose D."/>
            <person name="Mock T."/>
            <person name="Neilson J.A."/>
            <person name="Onodera N.T."/>
            <person name="Poole A.M."/>
            <person name="Pritham E.J."/>
            <person name="Richards T.A."/>
            <person name="Rocap G."/>
            <person name="Roy S.W."/>
            <person name="Sarai C."/>
            <person name="Schaack S."/>
            <person name="Shirato S."/>
            <person name="Slamovits C.H."/>
            <person name="Spencer D.F."/>
            <person name="Suzuki S."/>
            <person name="Worden A.Z."/>
            <person name="Zauner S."/>
            <person name="Barry K."/>
            <person name="Bell C."/>
            <person name="Bharti A.K."/>
            <person name="Crow J.A."/>
            <person name="Grimwood J."/>
            <person name="Kramer R."/>
            <person name="Lindquist E."/>
            <person name="Lucas S."/>
            <person name="Salamov A."/>
            <person name="McFadden G.I."/>
            <person name="Lane C.E."/>
            <person name="Keeling P.J."/>
            <person name="Gray M.W."/>
            <person name="Grigoriev I.V."/>
            <person name="Archibald J.M."/>
        </authorList>
    </citation>
    <scope>NUCLEOTIDE SEQUENCE</scope>
    <source>
        <strain evidence="2 4">CCMP2712</strain>
    </source>
</reference>
<name>L1IMR4_GUITC</name>
<feature type="signal peptide" evidence="1">
    <location>
        <begin position="1"/>
        <end position="23"/>
    </location>
</feature>
<evidence type="ECO:0000256" key="1">
    <source>
        <dbReference type="SAM" id="SignalP"/>
    </source>
</evidence>
<dbReference type="HOGENOM" id="CLU_1725805_0_0_1"/>
<dbReference type="EMBL" id="JH993063">
    <property type="protein sequence ID" value="EKX37105.1"/>
    <property type="molecule type" value="Genomic_DNA"/>
</dbReference>
<evidence type="ECO:0000313" key="2">
    <source>
        <dbReference type="EMBL" id="EKX37105.1"/>
    </source>
</evidence>
<accession>L1IMR4</accession>
<evidence type="ECO:0000313" key="4">
    <source>
        <dbReference type="Proteomes" id="UP000011087"/>
    </source>
</evidence>
<reference evidence="4" key="2">
    <citation type="submission" date="2012-11" db="EMBL/GenBank/DDBJ databases">
        <authorList>
            <person name="Kuo A."/>
            <person name="Curtis B.A."/>
            <person name="Tanifuji G."/>
            <person name="Burki F."/>
            <person name="Gruber A."/>
            <person name="Irimia M."/>
            <person name="Maruyama S."/>
            <person name="Arias M.C."/>
            <person name="Ball S.G."/>
            <person name="Gile G.H."/>
            <person name="Hirakawa Y."/>
            <person name="Hopkins J.F."/>
            <person name="Rensing S.A."/>
            <person name="Schmutz J."/>
            <person name="Symeonidi A."/>
            <person name="Elias M."/>
            <person name="Eveleigh R.J."/>
            <person name="Herman E.K."/>
            <person name="Klute M.J."/>
            <person name="Nakayama T."/>
            <person name="Obornik M."/>
            <person name="Reyes-Prieto A."/>
            <person name="Armbrust E.V."/>
            <person name="Aves S.J."/>
            <person name="Beiko R.G."/>
            <person name="Coutinho P."/>
            <person name="Dacks J.B."/>
            <person name="Durnford D.G."/>
            <person name="Fast N.M."/>
            <person name="Green B.R."/>
            <person name="Grisdale C."/>
            <person name="Hempe F."/>
            <person name="Henrissat B."/>
            <person name="Hoppner M.P."/>
            <person name="Ishida K.-I."/>
            <person name="Kim E."/>
            <person name="Koreny L."/>
            <person name="Kroth P.G."/>
            <person name="Liu Y."/>
            <person name="Malik S.-B."/>
            <person name="Maier U.G."/>
            <person name="McRose D."/>
            <person name="Mock T."/>
            <person name="Neilson J.A."/>
            <person name="Onodera N.T."/>
            <person name="Poole A.M."/>
            <person name="Pritham E.J."/>
            <person name="Richards T.A."/>
            <person name="Rocap G."/>
            <person name="Roy S.W."/>
            <person name="Sarai C."/>
            <person name="Schaack S."/>
            <person name="Shirato S."/>
            <person name="Slamovits C.H."/>
            <person name="Spencer D.F."/>
            <person name="Suzuki S."/>
            <person name="Worden A.Z."/>
            <person name="Zauner S."/>
            <person name="Barry K."/>
            <person name="Bell C."/>
            <person name="Bharti A.K."/>
            <person name="Crow J.A."/>
            <person name="Grimwood J."/>
            <person name="Kramer R."/>
            <person name="Lindquist E."/>
            <person name="Lucas S."/>
            <person name="Salamov A."/>
            <person name="McFadden G.I."/>
            <person name="Lane C.E."/>
            <person name="Keeling P.J."/>
            <person name="Gray M.W."/>
            <person name="Grigoriev I.V."/>
            <person name="Archibald J.M."/>
        </authorList>
    </citation>
    <scope>NUCLEOTIDE SEQUENCE</scope>
    <source>
        <strain evidence="4">CCMP2712</strain>
    </source>
</reference>
<proteinExistence type="predicted"/>
<reference evidence="3" key="3">
    <citation type="submission" date="2015-06" db="UniProtKB">
        <authorList>
            <consortium name="EnsemblProtists"/>
        </authorList>
    </citation>
    <scope>IDENTIFICATION</scope>
</reference>
<dbReference type="KEGG" id="gtt:GUITHDRAFT_155037"/>
<evidence type="ECO:0000313" key="3">
    <source>
        <dbReference type="EnsemblProtists" id="EKX37105"/>
    </source>
</evidence>
<dbReference type="PaxDb" id="55529-EKX37105"/>
<dbReference type="RefSeq" id="XP_005824085.1">
    <property type="nucleotide sequence ID" value="XM_005824028.1"/>
</dbReference>
<gene>
    <name evidence="2" type="ORF">GUITHDRAFT_155037</name>
</gene>